<evidence type="ECO:0000256" key="1">
    <source>
        <dbReference type="SAM" id="MobiDB-lite"/>
    </source>
</evidence>
<organism evidence="2 3">
    <name type="scientific">Caballeronia sordidicola</name>
    <name type="common">Burkholderia sordidicola</name>
    <dbReference type="NCBI Taxonomy" id="196367"/>
    <lineage>
        <taxon>Bacteria</taxon>
        <taxon>Pseudomonadati</taxon>
        <taxon>Pseudomonadota</taxon>
        <taxon>Betaproteobacteria</taxon>
        <taxon>Burkholderiales</taxon>
        <taxon>Burkholderiaceae</taxon>
        <taxon>Caballeronia</taxon>
    </lineage>
</organism>
<evidence type="ECO:0000313" key="3">
    <source>
        <dbReference type="Proteomes" id="UP000195221"/>
    </source>
</evidence>
<proteinExistence type="predicted"/>
<comment type="caution">
    <text evidence="2">The sequence shown here is derived from an EMBL/GenBank/DDBJ whole genome shotgun (WGS) entry which is preliminary data.</text>
</comment>
<evidence type="ECO:0000313" key="2">
    <source>
        <dbReference type="EMBL" id="OTP75404.1"/>
    </source>
</evidence>
<feature type="compositionally biased region" description="Basic and acidic residues" evidence="1">
    <location>
        <begin position="54"/>
        <end position="65"/>
    </location>
</feature>
<accession>A0A242MWA8</accession>
<dbReference type="Proteomes" id="UP000195221">
    <property type="component" value="Unassembled WGS sequence"/>
</dbReference>
<gene>
    <name evidence="2" type="ORF">PAMC26577_13345</name>
</gene>
<dbReference type="AlphaFoldDB" id="A0A242MWA8"/>
<protein>
    <submittedName>
        <fullName evidence="2">Uncharacterized protein</fullName>
    </submittedName>
</protein>
<dbReference type="EMBL" id="NBTZ01000050">
    <property type="protein sequence ID" value="OTP75404.1"/>
    <property type="molecule type" value="Genomic_DNA"/>
</dbReference>
<name>A0A242MWA8_CABSO</name>
<reference evidence="2 3" key="1">
    <citation type="submission" date="2017-03" db="EMBL/GenBank/DDBJ databases">
        <title>Genome analysis of strain PAMC 26577.</title>
        <authorList>
            <person name="Oh H.-M."/>
            <person name="Yang J.-A."/>
        </authorList>
    </citation>
    <scope>NUCLEOTIDE SEQUENCE [LARGE SCALE GENOMIC DNA]</scope>
    <source>
        <strain evidence="2 3">PAMC 26577</strain>
    </source>
</reference>
<sequence length="77" mass="8720">MVKVSYGTAERTLATVRGNIRLFATLDTAGAFVRGLGIPRFEVDLTDYEPARLRKPRPDRAEALKRTRTKMQQTNLI</sequence>
<feature type="region of interest" description="Disordered" evidence="1">
    <location>
        <begin position="54"/>
        <end position="77"/>
    </location>
</feature>